<dbReference type="OrthoDB" id="10262710at2759"/>
<proteinExistence type="inferred from homology"/>
<evidence type="ECO:0000256" key="2">
    <source>
        <dbReference type="ARBA" id="ARBA00022723"/>
    </source>
</evidence>
<evidence type="ECO:0000256" key="1">
    <source>
        <dbReference type="ARBA" id="ARBA00007119"/>
    </source>
</evidence>
<keyword evidence="5" id="KW-1185">Reference proteome</keyword>
<sequence>MGSIVIDDVLPPTTFEVLEDACPNDTSRPAFLVSKTRGFLPRADPVVALPPAFAALESLLARMPVQRLDGQPGLLAAGMFGDAVRAELPDLTDAVEAVASGGGHHPQATPDLPLLNALYRDYSFVASAYLLEPCHLRFVRGEPYGLGRDVLPAAIARPMARCAELCGFKPFMEYAGSYALFNSRLADPAAGLAYDNLRLIRAFERGLDPASSEAGFVLVHVAMVQHSGPLVAGTCACLDAVAAAKNAAANTTAAATPRQAFNAGLAQVLAALQRINGAMETMWARSRPAQYTSFRTFIFGITAQSMFPDGVVYEGVDEHGRVLAATASDPPAPGTTPGTRLRFRGESGANDSMIPLMDNLLQVPMPDTPLTAILQDFRAYRPSNHRAFLAYVRARAAALGVKAFALAWAQGDKDIVSSSSSDTIDAAVASCRLWLQVLDQVRDFRWRHWCFAKSYILAHTAHPTATGGSPVVTWLPNQLQAVLAEMQAIGRAAKAAAAGTGQPRALGADVDVLLDRAERQQATLAKEVARYCAERGV</sequence>
<dbReference type="PANTHER" id="PTHR28657:SF3">
    <property type="entry name" value="INDOLEAMINE 2,3-DIOXYGENASE"/>
    <property type="match status" value="1"/>
</dbReference>
<dbReference type="GO" id="GO:0046872">
    <property type="term" value="F:metal ion binding"/>
    <property type="evidence" value="ECO:0007669"/>
    <property type="project" value="UniProtKB-KW"/>
</dbReference>
<gene>
    <name evidence="4" type="ORF">SPI_08865</name>
</gene>
<dbReference type="SUPFAM" id="SSF140959">
    <property type="entry name" value="Indolic compounds 2,3-dioxygenase-like"/>
    <property type="match status" value="1"/>
</dbReference>
<reference evidence="4 5" key="1">
    <citation type="journal article" date="2016" name="Genome Biol. Evol.">
        <title>Divergent and convergent evolution of fungal pathogenicity.</title>
        <authorList>
            <person name="Shang Y."/>
            <person name="Xiao G."/>
            <person name="Zheng P."/>
            <person name="Cen K."/>
            <person name="Zhan S."/>
            <person name="Wang C."/>
        </authorList>
    </citation>
    <scope>NUCLEOTIDE SEQUENCE [LARGE SCALE GENOMIC DNA]</scope>
    <source>
        <strain evidence="4 5">RCEF 264</strain>
    </source>
</reference>
<comment type="caution">
    <text evidence="4">The sequence shown here is derived from an EMBL/GenBank/DDBJ whole genome shotgun (WGS) entry which is preliminary data.</text>
</comment>
<dbReference type="STRING" id="1081102.A0A167ME06"/>
<keyword evidence="3" id="KW-0408">Iron</keyword>
<dbReference type="Pfam" id="PF01231">
    <property type="entry name" value="IDO"/>
    <property type="match status" value="1"/>
</dbReference>
<name>A0A167ME06_9HYPO</name>
<keyword evidence="4" id="KW-0223">Dioxygenase</keyword>
<accession>A0A167ME06</accession>
<dbReference type="EMBL" id="AZHD01000024">
    <property type="protein sequence ID" value="OAA54246.1"/>
    <property type="molecule type" value="Genomic_DNA"/>
</dbReference>
<evidence type="ECO:0000313" key="4">
    <source>
        <dbReference type="EMBL" id="OAA54246.1"/>
    </source>
</evidence>
<dbReference type="AlphaFoldDB" id="A0A167ME06"/>
<organism evidence="4 5">
    <name type="scientific">Niveomyces insectorum RCEF 264</name>
    <dbReference type="NCBI Taxonomy" id="1081102"/>
    <lineage>
        <taxon>Eukaryota</taxon>
        <taxon>Fungi</taxon>
        <taxon>Dikarya</taxon>
        <taxon>Ascomycota</taxon>
        <taxon>Pezizomycotina</taxon>
        <taxon>Sordariomycetes</taxon>
        <taxon>Hypocreomycetidae</taxon>
        <taxon>Hypocreales</taxon>
        <taxon>Cordycipitaceae</taxon>
        <taxon>Niveomyces</taxon>
    </lineage>
</organism>
<dbReference type="InterPro" id="IPR037217">
    <property type="entry name" value="Trp/Indoleamine_2_3_dOase-like"/>
</dbReference>
<dbReference type="GO" id="GO:0019441">
    <property type="term" value="P:L-tryptophan catabolic process to kynurenine"/>
    <property type="evidence" value="ECO:0007669"/>
    <property type="project" value="InterPro"/>
</dbReference>
<keyword evidence="4" id="KW-0560">Oxidoreductase</keyword>
<dbReference type="GO" id="GO:0020037">
    <property type="term" value="F:heme binding"/>
    <property type="evidence" value="ECO:0007669"/>
    <property type="project" value="InterPro"/>
</dbReference>
<keyword evidence="2" id="KW-0479">Metal-binding</keyword>
<dbReference type="GO" id="GO:0016702">
    <property type="term" value="F:oxidoreductase activity, acting on single donors with incorporation of molecular oxygen, incorporation of two atoms of oxygen"/>
    <property type="evidence" value="ECO:0007669"/>
    <property type="project" value="UniProtKB-ARBA"/>
</dbReference>
<evidence type="ECO:0000256" key="3">
    <source>
        <dbReference type="ARBA" id="ARBA00023004"/>
    </source>
</evidence>
<evidence type="ECO:0000313" key="5">
    <source>
        <dbReference type="Proteomes" id="UP000076874"/>
    </source>
</evidence>
<dbReference type="PANTHER" id="PTHR28657">
    <property type="entry name" value="INDOLEAMINE 2,3-DIOXYGENASE"/>
    <property type="match status" value="1"/>
</dbReference>
<dbReference type="InterPro" id="IPR000898">
    <property type="entry name" value="Indolamine_dOase"/>
</dbReference>
<comment type="similarity">
    <text evidence="1">Belongs to the indoleamine 2,3-dioxygenase family.</text>
</comment>
<dbReference type="Proteomes" id="UP000076874">
    <property type="component" value="Unassembled WGS sequence"/>
</dbReference>
<protein>
    <submittedName>
        <fullName evidence="4">Indoleamine 2,3-dioxygenase-like protein</fullName>
    </submittedName>
</protein>
<dbReference type="Gene3D" id="1.20.58.480">
    <property type="match status" value="1"/>
</dbReference>